<evidence type="ECO:0000313" key="1">
    <source>
        <dbReference type="EMBL" id="KAL0920779.1"/>
    </source>
</evidence>
<keyword evidence="2" id="KW-1185">Reference proteome</keyword>
<comment type="caution">
    <text evidence="1">The sequence shown here is derived from an EMBL/GenBank/DDBJ whole genome shotgun (WGS) entry which is preliminary data.</text>
</comment>
<sequence>MATWVIIAQISQKNTKGLLIFPFGQLEFHSLDDSVTNSRRTFEIQRKFPIITFSPNIAGRSRSRSRSPSPSQYVAAESVSPAAGLTARHQITFSVFSDLF</sequence>
<accession>A0ABD0V6C2</accession>
<dbReference type="Proteomes" id="UP001552299">
    <property type="component" value="Unassembled WGS sequence"/>
</dbReference>
<dbReference type="EMBL" id="JANQDX010000008">
    <property type="protein sequence ID" value="KAL0920779.1"/>
    <property type="molecule type" value="Genomic_DNA"/>
</dbReference>
<organism evidence="1 2">
    <name type="scientific">Dendrobium thyrsiflorum</name>
    <name type="common">Pinecone-like raceme dendrobium</name>
    <name type="synonym">Orchid</name>
    <dbReference type="NCBI Taxonomy" id="117978"/>
    <lineage>
        <taxon>Eukaryota</taxon>
        <taxon>Viridiplantae</taxon>
        <taxon>Streptophyta</taxon>
        <taxon>Embryophyta</taxon>
        <taxon>Tracheophyta</taxon>
        <taxon>Spermatophyta</taxon>
        <taxon>Magnoliopsida</taxon>
        <taxon>Liliopsida</taxon>
        <taxon>Asparagales</taxon>
        <taxon>Orchidaceae</taxon>
        <taxon>Epidendroideae</taxon>
        <taxon>Malaxideae</taxon>
        <taxon>Dendrobiinae</taxon>
        <taxon>Dendrobium</taxon>
    </lineage>
</organism>
<proteinExistence type="predicted"/>
<reference evidence="1 2" key="1">
    <citation type="journal article" date="2024" name="Plant Biotechnol. J.">
        <title>Dendrobium thyrsiflorum genome and its molecular insights into genes involved in important horticultural traits.</title>
        <authorList>
            <person name="Chen B."/>
            <person name="Wang J.Y."/>
            <person name="Zheng P.J."/>
            <person name="Li K.L."/>
            <person name="Liang Y.M."/>
            <person name="Chen X.F."/>
            <person name="Zhang C."/>
            <person name="Zhao X."/>
            <person name="He X."/>
            <person name="Zhang G.Q."/>
            <person name="Liu Z.J."/>
            <person name="Xu Q."/>
        </authorList>
    </citation>
    <scope>NUCLEOTIDE SEQUENCE [LARGE SCALE GENOMIC DNA]</scope>
    <source>
        <strain evidence="1">GZMU011</strain>
    </source>
</reference>
<protein>
    <submittedName>
        <fullName evidence="1">Uncharacterized protein</fullName>
    </submittedName>
</protein>
<dbReference type="AlphaFoldDB" id="A0ABD0V6C2"/>
<evidence type="ECO:0000313" key="2">
    <source>
        <dbReference type="Proteomes" id="UP001552299"/>
    </source>
</evidence>
<gene>
    <name evidence="1" type="ORF">M5K25_009946</name>
</gene>
<name>A0ABD0V6C2_DENTH</name>